<proteinExistence type="predicted"/>
<organism evidence="2 4">
    <name type="scientific">Carya illinoinensis</name>
    <name type="common">Pecan</name>
    <dbReference type="NCBI Taxonomy" id="32201"/>
    <lineage>
        <taxon>Eukaryota</taxon>
        <taxon>Viridiplantae</taxon>
        <taxon>Streptophyta</taxon>
        <taxon>Embryophyta</taxon>
        <taxon>Tracheophyta</taxon>
        <taxon>Spermatophyta</taxon>
        <taxon>Magnoliopsida</taxon>
        <taxon>eudicotyledons</taxon>
        <taxon>Gunneridae</taxon>
        <taxon>Pentapetalae</taxon>
        <taxon>rosids</taxon>
        <taxon>fabids</taxon>
        <taxon>Fagales</taxon>
        <taxon>Juglandaceae</taxon>
        <taxon>Carya</taxon>
    </lineage>
</organism>
<reference evidence="3" key="2">
    <citation type="submission" date="2021-01" db="EMBL/GenBank/DDBJ databases">
        <authorList>
            <person name="Lovell J.T."/>
            <person name="Bentley N."/>
            <person name="Bhattarai G."/>
            <person name="Jenkins J.W."/>
            <person name="Sreedasyam A."/>
            <person name="Alarcon Y."/>
            <person name="Bock C."/>
            <person name="Boston L."/>
            <person name="Carlson J."/>
            <person name="Cervantes K."/>
            <person name="Clermont K."/>
            <person name="Krom N."/>
            <person name="Kubenka K."/>
            <person name="Mamidi S."/>
            <person name="Mattison C."/>
            <person name="Monteros M."/>
            <person name="Pisani C."/>
            <person name="Plott C."/>
            <person name="Rajasekar S."/>
            <person name="Rhein H.S."/>
            <person name="Rohla C."/>
            <person name="Song M."/>
            <person name="Hilaire R.S."/>
            <person name="Shu S."/>
            <person name="Wells L."/>
            <person name="Wang X."/>
            <person name="Webber J."/>
            <person name="Heerema R.J."/>
            <person name="Klein P."/>
            <person name="Conner P."/>
            <person name="Grauke L."/>
            <person name="Grimwood J."/>
            <person name="Schmutz J."/>
            <person name="Randall J.J."/>
        </authorList>
    </citation>
    <scope>NUCLEOTIDE SEQUENCE</scope>
    <source>
        <tissue evidence="3">Leaf</tissue>
    </source>
</reference>
<evidence type="ECO:0000313" key="4">
    <source>
        <dbReference type="Proteomes" id="UP000811609"/>
    </source>
</evidence>
<feature type="region of interest" description="Disordered" evidence="1">
    <location>
        <begin position="46"/>
        <end position="66"/>
    </location>
</feature>
<dbReference type="Proteomes" id="UP000811246">
    <property type="component" value="Chromosome 15"/>
</dbReference>
<protein>
    <submittedName>
        <fullName evidence="2">Uncharacterized protein</fullName>
    </submittedName>
</protein>
<accession>A0A8T1NAF0</accession>
<keyword evidence="4" id="KW-1185">Reference proteome</keyword>
<evidence type="ECO:0000256" key="1">
    <source>
        <dbReference type="SAM" id="MobiDB-lite"/>
    </source>
</evidence>
<gene>
    <name evidence="2" type="ORF">CIPAW_15G019900</name>
    <name evidence="3" type="ORF">I3842_15G020300</name>
</gene>
<evidence type="ECO:0000313" key="3">
    <source>
        <dbReference type="EMBL" id="KAG6674001.1"/>
    </source>
</evidence>
<evidence type="ECO:0000313" key="2">
    <source>
        <dbReference type="EMBL" id="KAG6626050.1"/>
    </source>
</evidence>
<reference evidence="2" key="1">
    <citation type="submission" date="2020-12" db="EMBL/GenBank/DDBJ databases">
        <title>WGS assembly of Carya illinoinensis cv. Pawnee.</title>
        <authorList>
            <person name="Platts A."/>
            <person name="Shu S."/>
            <person name="Wright S."/>
            <person name="Barry K."/>
            <person name="Edger P."/>
            <person name="Pires J.C."/>
            <person name="Schmutz J."/>
        </authorList>
    </citation>
    <scope>NUCLEOTIDE SEQUENCE</scope>
    <source>
        <tissue evidence="2">Leaf</tissue>
    </source>
</reference>
<comment type="caution">
    <text evidence="2">The sequence shown here is derived from an EMBL/GenBank/DDBJ whole genome shotgun (WGS) entry which is preliminary data.</text>
</comment>
<name>A0A8T1NAF0_CARIL</name>
<dbReference type="EMBL" id="CM031839">
    <property type="protein sequence ID" value="KAG6674001.1"/>
    <property type="molecule type" value="Genomic_DNA"/>
</dbReference>
<dbReference type="AlphaFoldDB" id="A0A8T1NAF0"/>
<dbReference type="EMBL" id="CM031823">
    <property type="protein sequence ID" value="KAG6626050.1"/>
    <property type="molecule type" value="Genomic_DNA"/>
</dbReference>
<sequence>MTCKMVLSKIHSKVVMVLLALIVVIMLLTFSDSAALANAKFFGRKAPDIGETQPYKWEPRFPPGRG</sequence>
<dbReference type="Proteomes" id="UP000811609">
    <property type="component" value="Chromosome 15"/>
</dbReference>